<dbReference type="EMBL" id="BQNB010013641">
    <property type="protein sequence ID" value="GJT18501.1"/>
    <property type="molecule type" value="Genomic_DNA"/>
</dbReference>
<reference evidence="1" key="2">
    <citation type="submission" date="2022-01" db="EMBL/GenBank/DDBJ databases">
        <authorList>
            <person name="Yamashiro T."/>
            <person name="Shiraishi A."/>
            <person name="Satake H."/>
            <person name="Nakayama K."/>
        </authorList>
    </citation>
    <scope>NUCLEOTIDE SEQUENCE</scope>
</reference>
<protein>
    <recommendedName>
        <fullName evidence="3">Reverse transcriptase domain-containing protein</fullName>
    </recommendedName>
</protein>
<reference evidence="1" key="1">
    <citation type="journal article" date="2022" name="Int. J. Mol. Sci.">
        <title>Draft Genome of Tanacetum Coccineum: Genomic Comparison of Closely Related Tanacetum-Family Plants.</title>
        <authorList>
            <person name="Yamashiro T."/>
            <person name="Shiraishi A."/>
            <person name="Nakayama K."/>
            <person name="Satake H."/>
        </authorList>
    </citation>
    <scope>NUCLEOTIDE SEQUENCE</scope>
</reference>
<sequence>MGSKRTKEDDVLKISTSVFVTNFPEQASAKDLWNAFFDVSVWLVIYVTVGLVDIKFNANAARFHRPKGLQLDSHQPAMKGKIRDSSIGNTKDNGHRDDVKYQFELYMEVLWVRIAFDSVEANEKFLLSTGIPGWTPNLDDQNDEESDSKDEECEVVFKKDFNESDEEVQGENDVSRGIQYRFDEEKPKSKTYPPGFTPRENDVENVEMDNQKDNCDGEFGNVNNISDEVNLARGYNTYKKQVGILWTRIIVESLEVSRKICLKMSKLDRLPSCPKATDRIPKGCNSSFIALIPKTPEAKMVKDFRPISLIRSLYKIIAKILANRLVVVLGDIVNEVQSVFVADRQILDGPFILNEVLQWWWCKAANRMVVVSLRLLLLIRFESWREYVSDKNLGMRIVDKKEVRLFKKEDETNIDRVMGLGLLKLYMSEMGKMESGFNGKCFAMVRILIFGRICGMETWFLNKYNIGLYALEVRKTAMLLSNCPQENLPGPFRRAPRSVVEQKQLTDMTTYVEGVVTWYQALIGGIGRNDGSGEFRSFRLEKVY</sequence>
<organism evidence="1 2">
    <name type="scientific">Tanacetum coccineum</name>
    <dbReference type="NCBI Taxonomy" id="301880"/>
    <lineage>
        <taxon>Eukaryota</taxon>
        <taxon>Viridiplantae</taxon>
        <taxon>Streptophyta</taxon>
        <taxon>Embryophyta</taxon>
        <taxon>Tracheophyta</taxon>
        <taxon>Spermatophyta</taxon>
        <taxon>Magnoliopsida</taxon>
        <taxon>eudicotyledons</taxon>
        <taxon>Gunneridae</taxon>
        <taxon>Pentapetalae</taxon>
        <taxon>asterids</taxon>
        <taxon>campanulids</taxon>
        <taxon>Asterales</taxon>
        <taxon>Asteraceae</taxon>
        <taxon>Asteroideae</taxon>
        <taxon>Anthemideae</taxon>
        <taxon>Anthemidinae</taxon>
        <taxon>Tanacetum</taxon>
    </lineage>
</organism>
<evidence type="ECO:0000313" key="2">
    <source>
        <dbReference type="Proteomes" id="UP001151760"/>
    </source>
</evidence>
<dbReference type="PANTHER" id="PTHR46890">
    <property type="entry name" value="NON-LTR RETROLELEMENT REVERSE TRANSCRIPTASE-LIKE PROTEIN-RELATED"/>
    <property type="match status" value="1"/>
</dbReference>
<keyword evidence="2" id="KW-1185">Reference proteome</keyword>
<dbReference type="PANTHER" id="PTHR46890:SF50">
    <property type="entry name" value="RNA-DIRECTED DNA POLYMERASE, EUKARYOTA, REVERSE TRANSCRIPTASE ZINC-BINDING DOMAIN PROTEIN-RELATED"/>
    <property type="match status" value="1"/>
</dbReference>
<name>A0ABQ5BUG3_9ASTR</name>
<dbReference type="Proteomes" id="UP001151760">
    <property type="component" value="Unassembled WGS sequence"/>
</dbReference>
<evidence type="ECO:0000313" key="1">
    <source>
        <dbReference type="EMBL" id="GJT18501.1"/>
    </source>
</evidence>
<dbReference type="InterPro" id="IPR052343">
    <property type="entry name" value="Retrotransposon-Effector_Assoc"/>
</dbReference>
<accession>A0ABQ5BUG3</accession>
<proteinExistence type="predicted"/>
<comment type="caution">
    <text evidence="1">The sequence shown here is derived from an EMBL/GenBank/DDBJ whole genome shotgun (WGS) entry which is preliminary data.</text>
</comment>
<evidence type="ECO:0008006" key="3">
    <source>
        <dbReference type="Google" id="ProtNLM"/>
    </source>
</evidence>
<gene>
    <name evidence="1" type="ORF">Tco_0877207</name>
</gene>